<gene>
    <name evidence="1" type="ORF">DJ568_15780</name>
</gene>
<dbReference type="EMBL" id="QGDC01000010">
    <property type="protein sequence ID" value="RCH53698.1"/>
    <property type="molecule type" value="Genomic_DNA"/>
</dbReference>
<reference evidence="1 2" key="1">
    <citation type="submission" date="2018-05" db="EMBL/GenBank/DDBJ databases">
        <title>Mucilaginibacter hurinus sp. nov., isolated from briquette warehouse soil.</title>
        <authorList>
            <person name="Choi L."/>
        </authorList>
    </citation>
    <scope>NUCLEOTIDE SEQUENCE [LARGE SCALE GENOMIC DNA]</scope>
    <source>
        <strain evidence="1 2">ZR32</strain>
    </source>
</reference>
<name>A0A367GL58_9SPHI</name>
<sequence>MKRVEEFLEGLELKYTGSAFAGFIEDNPFVTFLGYDSNGWSHIWVKYCGKPIYMSVHDVELSYPAV</sequence>
<dbReference type="RefSeq" id="WP_114006268.1">
    <property type="nucleotide sequence ID" value="NZ_QGDC01000010.1"/>
</dbReference>
<dbReference type="OrthoDB" id="799263at2"/>
<accession>A0A367GL58</accession>
<proteinExistence type="predicted"/>
<dbReference type="AlphaFoldDB" id="A0A367GL58"/>
<comment type="caution">
    <text evidence="1">The sequence shown here is derived from an EMBL/GenBank/DDBJ whole genome shotgun (WGS) entry which is preliminary data.</text>
</comment>
<protein>
    <submittedName>
        <fullName evidence="1">Uncharacterized protein</fullName>
    </submittedName>
</protein>
<evidence type="ECO:0000313" key="1">
    <source>
        <dbReference type="EMBL" id="RCH53698.1"/>
    </source>
</evidence>
<dbReference type="Proteomes" id="UP000253209">
    <property type="component" value="Unassembled WGS sequence"/>
</dbReference>
<evidence type="ECO:0000313" key="2">
    <source>
        <dbReference type="Proteomes" id="UP000253209"/>
    </source>
</evidence>
<organism evidence="1 2">
    <name type="scientific">Mucilaginibacter hurinus</name>
    <dbReference type="NCBI Taxonomy" id="2201324"/>
    <lineage>
        <taxon>Bacteria</taxon>
        <taxon>Pseudomonadati</taxon>
        <taxon>Bacteroidota</taxon>
        <taxon>Sphingobacteriia</taxon>
        <taxon>Sphingobacteriales</taxon>
        <taxon>Sphingobacteriaceae</taxon>
        <taxon>Mucilaginibacter</taxon>
    </lineage>
</organism>
<keyword evidence="2" id="KW-1185">Reference proteome</keyword>